<dbReference type="EMBL" id="CP003060">
    <property type="protein sequence ID" value="AEP31590.1"/>
    <property type="molecule type" value="Genomic_DNA"/>
</dbReference>
<dbReference type="Proteomes" id="UP000009282">
    <property type="component" value="Chromosome"/>
</dbReference>
<dbReference type="SUPFAM" id="SSF53474">
    <property type="entry name" value="alpha/beta-Hydrolases"/>
    <property type="match status" value="1"/>
</dbReference>
<dbReference type="SMART" id="SM00267">
    <property type="entry name" value="GGDEF"/>
    <property type="match status" value="1"/>
</dbReference>
<dbReference type="PROSITE" id="PS50887">
    <property type="entry name" value="GGDEF"/>
    <property type="match status" value="1"/>
</dbReference>
<dbReference type="FunFam" id="3.30.70.270:FF:000001">
    <property type="entry name" value="Diguanylate cyclase domain protein"/>
    <property type="match status" value="1"/>
</dbReference>
<evidence type="ECO:0000313" key="5">
    <source>
        <dbReference type="Proteomes" id="UP000009282"/>
    </source>
</evidence>
<dbReference type="CDD" id="cd01949">
    <property type="entry name" value="GGDEF"/>
    <property type="match status" value="1"/>
</dbReference>
<dbReference type="Gene3D" id="3.40.50.1820">
    <property type="entry name" value="alpha/beta hydrolase"/>
    <property type="match status" value="1"/>
</dbReference>
<dbReference type="InterPro" id="IPR029058">
    <property type="entry name" value="AB_hydrolase_fold"/>
</dbReference>
<dbReference type="KEGG" id="gni:GNIT_3496"/>
<dbReference type="AlphaFoldDB" id="G4QNN2"/>
<protein>
    <submittedName>
        <fullName evidence="4">Diguanylate cyclase</fullName>
    </submittedName>
</protein>
<dbReference type="eggNOG" id="COG0596">
    <property type="taxonomic scope" value="Bacteria"/>
</dbReference>
<organism evidence="4 5">
    <name type="scientific">Glaciecola nitratireducens (strain JCM 12485 / KCTC 12276 / FR1064)</name>
    <dbReference type="NCBI Taxonomy" id="1085623"/>
    <lineage>
        <taxon>Bacteria</taxon>
        <taxon>Pseudomonadati</taxon>
        <taxon>Pseudomonadota</taxon>
        <taxon>Gammaproteobacteria</taxon>
        <taxon>Alteromonadales</taxon>
        <taxon>Alteromonadaceae</taxon>
        <taxon>Brumicola</taxon>
    </lineage>
</organism>
<feature type="domain" description="GGDEF" evidence="3">
    <location>
        <begin position="407"/>
        <end position="537"/>
    </location>
</feature>
<dbReference type="InterPro" id="IPR043128">
    <property type="entry name" value="Rev_trsase/Diguanyl_cyclase"/>
</dbReference>
<sequence length="538" mass="60350">MWRFLVPDLVKTHQVILFDYTGSGQSTITDFSTKKYSRLEGYAQDIVDIIDFLSLKDVVVIGHSVSAIIAALASIKIPDVISKIVMICPSPCFANDLPGYEGGFERHDLENLLTLMDKNHVDWANYLAPLVLGESNSEELSDELLASFYKLEPLVAKTFARATFLSDYREMLPKISAKTLILQSSSDKLVTEDVTKYMHQHIANSKLVVVDAVGHCLHMTHSETIIRPILNFLQVNNQNPNNTNIEVLNDYCSGHFIVDKNKQFVMANTYMNRLFDADSGNLVGQPISKYLTHAANFYLNTHIYPLLAVKREIEETHLSWLNQHAEEIPVVVNISLAADGLSYWSLFKGTNHHKLYSELMETKEQLVTQNKSLLILASTDFLTGLLNRRELLRQATIIDSQMRRSASSYAVLTLDIDFFKKVNDTHGHQAGDKVLKHVARQLLQGRRTNDLVARVGGEEFVLILPDVEEEDAFIIAENIRERVASQAVDGILVTVSIGLVVSKVSTRADIDRLLLMSDNGLLESKRTGRNKTVVVNAP</sequence>
<comment type="similarity">
    <text evidence="2">Belongs to the AB hydrolase superfamily.</text>
</comment>
<comment type="cofactor">
    <cofactor evidence="1">
        <name>Mg(2+)</name>
        <dbReference type="ChEBI" id="CHEBI:18420"/>
    </cofactor>
</comment>
<dbReference type="SUPFAM" id="SSF55073">
    <property type="entry name" value="Nucleotide cyclase"/>
    <property type="match status" value="1"/>
</dbReference>
<dbReference type="InterPro" id="IPR000160">
    <property type="entry name" value="GGDEF_dom"/>
</dbReference>
<dbReference type="InterPro" id="IPR029787">
    <property type="entry name" value="Nucleotide_cyclase"/>
</dbReference>
<dbReference type="STRING" id="1085623.GNIT_3496"/>
<dbReference type="HOGENOM" id="CLU_506022_0_0_6"/>
<dbReference type="NCBIfam" id="TIGR00254">
    <property type="entry name" value="GGDEF"/>
    <property type="match status" value="1"/>
</dbReference>
<keyword evidence="5" id="KW-1185">Reference proteome</keyword>
<reference evidence="4 5" key="1">
    <citation type="journal article" date="2011" name="J. Bacteriol.">
        <title>Complete genome sequence of seawater bacterium Glaciecola nitratireducens FR1064T.</title>
        <authorList>
            <person name="Bian F."/>
            <person name="Qin Q.L."/>
            <person name="Xie B.B."/>
            <person name="Shu Y.L."/>
            <person name="Zhang X.Y."/>
            <person name="Yu Y."/>
            <person name="Chen B."/>
            <person name="Chen X.L."/>
            <person name="Zhou B.C."/>
            <person name="Zhang Y.Z."/>
        </authorList>
    </citation>
    <scope>NUCLEOTIDE SEQUENCE [LARGE SCALE GENOMIC DNA]</scope>
    <source>
        <strain evidence="5">JCM 12485 / KCTC 12276 / FR1064</strain>
    </source>
</reference>
<gene>
    <name evidence="4" type="ordered locus">GNIT_3496</name>
</gene>
<dbReference type="Pfam" id="PF00561">
    <property type="entry name" value="Abhydrolase_1"/>
    <property type="match status" value="1"/>
</dbReference>
<name>G4QNN2_GLANF</name>
<proteinExistence type="inferred from homology"/>
<evidence type="ECO:0000313" key="4">
    <source>
        <dbReference type="EMBL" id="AEP31590.1"/>
    </source>
</evidence>
<evidence type="ECO:0000259" key="3">
    <source>
        <dbReference type="PROSITE" id="PS50887"/>
    </source>
</evidence>
<dbReference type="PANTHER" id="PTHR43039">
    <property type="entry name" value="ESTERASE-RELATED"/>
    <property type="match status" value="1"/>
</dbReference>
<dbReference type="InterPro" id="IPR000073">
    <property type="entry name" value="AB_hydrolase_1"/>
</dbReference>
<dbReference type="GO" id="GO:0003824">
    <property type="term" value="F:catalytic activity"/>
    <property type="evidence" value="ECO:0007669"/>
    <property type="project" value="UniProtKB-ARBA"/>
</dbReference>
<evidence type="ECO:0000256" key="2">
    <source>
        <dbReference type="ARBA" id="ARBA00008645"/>
    </source>
</evidence>
<dbReference type="eggNOG" id="COG3706">
    <property type="taxonomic scope" value="Bacteria"/>
</dbReference>
<dbReference type="Pfam" id="PF00990">
    <property type="entry name" value="GGDEF"/>
    <property type="match status" value="1"/>
</dbReference>
<accession>G4QNN2</accession>
<evidence type="ECO:0000256" key="1">
    <source>
        <dbReference type="ARBA" id="ARBA00001946"/>
    </source>
</evidence>
<dbReference type="Gene3D" id="3.30.70.270">
    <property type="match status" value="1"/>
</dbReference>